<reference evidence="3 4" key="1">
    <citation type="journal article" date="2013" name="Curr. Biol.">
        <title>The Genome of the Foraminiferan Reticulomyxa filosa.</title>
        <authorList>
            <person name="Glockner G."/>
            <person name="Hulsmann N."/>
            <person name="Schleicher M."/>
            <person name="Noegel A.A."/>
            <person name="Eichinger L."/>
            <person name="Gallinger C."/>
            <person name="Pawlowski J."/>
            <person name="Sierra R."/>
            <person name="Euteneuer U."/>
            <person name="Pillet L."/>
            <person name="Moustafa A."/>
            <person name="Platzer M."/>
            <person name="Groth M."/>
            <person name="Szafranski K."/>
            <person name="Schliwa M."/>
        </authorList>
    </citation>
    <scope>NUCLEOTIDE SEQUENCE [LARGE SCALE GENOMIC DNA]</scope>
</reference>
<dbReference type="PANTHER" id="PTHR31423:SF3">
    <property type="entry name" value="PROLYL-TRNA SYNTHETASE ASSOCIATED DOMAIN-CONTAINING PROTEIN 1-RELATED"/>
    <property type="match status" value="1"/>
</dbReference>
<dbReference type="InterPro" id="IPR040285">
    <property type="entry name" value="ProX/PRXD1"/>
</dbReference>
<dbReference type="EMBL" id="ASPP01008108">
    <property type="protein sequence ID" value="ETO26070.1"/>
    <property type="molecule type" value="Genomic_DNA"/>
</dbReference>
<dbReference type="SUPFAM" id="SSF55826">
    <property type="entry name" value="YbaK/ProRS associated domain"/>
    <property type="match status" value="1"/>
</dbReference>
<dbReference type="Proteomes" id="UP000023152">
    <property type="component" value="Unassembled WGS sequence"/>
</dbReference>
<proteinExistence type="inferred from homology"/>
<sequence length="262" mass="29517">MTEFKIFFWKCTDSLFSAVKISLCENHIFMLSPSNCKKKNFVESFANLVYIDISMSTDESLLKKIDNVLQLLDSLLIPGSINSISAASVKKNKNKTTTVGKCHEKKCLNNNNLHHRKDEVIDLKAERPIGHSTHNLLVKEKGKNACYLITHSQKVKCNLNVLRTKIKAKELRLANSDVVQQILGFNKGCITALSLLNVSNNTDNNKLQWVLDRSLLDQKQLSICAGCLDPLDHSQHHVVDIAPNKLLELTNQCGFQPIFVDF</sequence>
<comment type="similarity">
    <text evidence="1">Belongs to the PRORSD1 family.</text>
</comment>
<dbReference type="AlphaFoldDB" id="X6NIC0"/>
<keyword evidence="4" id="KW-1185">Reference proteome</keyword>
<evidence type="ECO:0000313" key="3">
    <source>
        <dbReference type="EMBL" id="ETO26070.1"/>
    </source>
</evidence>
<protein>
    <recommendedName>
        <fullName evidence="2">YbaK/aminoacyl-tRNA synthetase-associated domain-containing protein</fullName>
    </recommendedName>
</protein>
<comment type="caution">
    <text evidence="3">The sequence shown here is derived from an EMBL/GenBank/DDBJ whole genome shotgun (WGS) entry which is preliminary data.</text>
</comment>
<evidence type="ECO:0000256" key="1">
    <source>
        <dbReference type="ARBA" id="ARBA00010201"/>
    </source>
</evidence>
<gene>
    <name evidence="3" type="ORF">RFI_11064</name>
</gene>
<dbReference type="Pfam" id="PF04073">
    <property type="entry name" value="tRNA_edit"/>
    <property type="match status" value="1"/>
</dbReference>
<dbReference type="Gene3D" id="3.90.960.10">
    <property type="entry name" value="YbaK/aminoacyl-tRNA synthetase-associated domain"/>
    <property type="match status" value="1"/>
</dbReference>
<dbReference type="InterPro" id="IPR036754">
    <property type="entry name" value="YbaK/aa-tRNA-synt-asso_dom_sf"/>
</dbReference>
<accession>X6NIC0</accession>
<organism evidence="3 4">
    <name type="scientific">Reticulomyxa filosa</name>
    <dbReference type="NCBI Taxonomy" id="46433"/>
    <lineage>
        <taxon>Eukaryota</taxon>
        <taxon>Sar</taxon>
        <taxon>Rhizaria</taxon>
        <taxon>Retaria</taxon>
        <taxon>Foraminifera</taxon>
        <taxon>Monothalamids</taxon>
        <taxon>Reticulomyxidae</taxon>
        <taxon>Reticulomyxa</taxon>
    </lineage>
</organism>
<dbReference type="InterPro" id="IPR007214">
    <property type="entry name" value="YbaK/aa-tRNA-synth-assoc-dom"/>
</dbReference>
<name>X6NIC0_RETFI</name>
<dbReference type="OrthoDB" id="424586at2759"/>
<dbReference type="PANTHER" id="PTHR31423">
    <property type="entry name" value="YBAK DOMAIN-CONTAINING PROTEIN"/>
    <property type="match status" value="1"/>
</dbReference>
<evidence type="ECO:0000259" key="2">
    <source>
        <dbReference type="Pfam" id="PF04073"/>
    </source>
</evidence>
<dbReference type="GO" id="GO:0002161">
    <property type="term" value="F:aminoacyl-tRNA deacylase activity"/>
    <property type="evidence" value="ECO:0007669"/>
    <property type="project" value="InterPro"/>
</dbReference>
<feature type="domain" description="YbaK/aminoacyl-tRNA synthetase-associated" evidence="2">
    <location>
        <begin position="128"/>
        <end position="226"/>
    </location>
</feature>
<evidence type="ECO:0000313" key="4">
    <source>
        <dbReference type="Proteomes" id="UP000023152"/>
    </source>
</evidence>